<dbReference type="OrthoDB" id="345487at2759"/>
<dbReference type="GO" id="GO:0006218">
    <property type="term" value="P:uridine catabolic process"/>
    <property type="evidence" value="ECO:0007669"/>
    <property type="project" value="TreeGrafter"/>
</dbReference>
<dbReference type="EC" id="2.4.2.3" evidence="2"/>
<dbReference type="PANTHER" id="PTHR43691">
    <property type="entry name" value="URIDINE PHOSPHORYLASE"/>
    <property type="match status" value="1"/>
</dbReference>
<gene>
    <name evidence="2" type="ORF">NCLIV_049690</name>
</gene>
<dbReference type="OMA" id="AVHIGIN"/>
<feature type="domain" description="Nucleoside phosphorylase" evidence="1">
    <location>
        <begin position="69"/>
        <end position="172"/>
    </location>
</feature>
<keyword evidence="2" id="KW-0328">Glycosyltransferase</keyword>
<dbReference type="RefSeq" id="XP_003884570.1">
    <property type="nucleotide sequence ID" value="XM_003884521.1"/>
</dbReference>
<protein>
    <submittedName>
        <fullName evidence="2">Uridine phosphorylase, related</fullName>
        <ecNumber evidence="2">2.4.2.3</ecNumber>
    </submittedName>
</protein>
<dbReference type="Proteomes" id="UP000007494">
    <property type="component" value="Chromosome X"/>
</dbReference>
<keyword evidence="2" id="KW-0808">Transferase</keyword>
<dbReference type="Pfam" id="PF01048">
    <property type="entry name" value="PNP_UDP_1"/>
    <property type="match status" value="1"/>
</dbReference>
<dbReference type="SUPFAM" id="SSF53167">
    <property type="entry name" value="Purine and uridine phosphorylases"/>
    <property type="match status" value="1"/>
</dbReference>
<proteinExistence type="predicted"/>
<dbReference type="GeneID" id="13442471"/>
<dbReference type="InterPro" id="IPR000845">
    <property type="entry name" value="Nucleoside_phosphorylase_d"/>
</dbReference>
<dbReference type="PANTHER" id="PTHR43691:SF14">
    <property type="entry name" value="URIDINE PHOSPHORYLASE"/>
    <property type="match status" value="1"/>
</dbReference>
<dbReference type="InterPro" id="IPR035994">
    <property type="entry name" value="Nucleoside_phosphorylase_sf"/>
</dbReference>
<dbReference type="GO" id="GO:0005829">
    <property type="term" value="C:cytosol"/>
    <property type="evidence" value="ECO:0007669"/>
    <property type="project" value="TreeGrafter"/>
</dbReference>
<evidence type="ECO:0000259" key="1">
    <source>
        <dbReference type="Pfam" id="PF01048"/>
    </source>
</evidence>
<organism evidence="2 3">
    <name type="scientific">Neospora caninum (strain Liverpool)</name>
    <dbReference type="NCBI Taxonomy" id="572307"/>
    <lineage>
        <taxon>Eukaryota</taxon>
        <taxon>Sar</taxon>
        <taxon>Alveolata</taxon>
        <taxon>Apicomplexa</taxon>
        <taxon>Conoidasida</taxon>
        <taxon>Coccidia</taxon>
        <taxon>Eucoccidiorida</taxon>
        <taxon>Eimeriorina</taxon>
        <taxon>Sarcocystidae</taxon>
        <taxon>Neospora</taxon>
    </lineage>
</organism>
<dbReference type="eggNOG" id="ENOG502RXRP">
    <property type="taxonomic scope" value="Eukaryota"/>
</dbReference>
<dbReference type="GO" id="GO:0004850">
    <property type="term" value="F:uridine phosphorylase activity"/>
    <property type="evidence" value="ECO:0007669"/>
    <property type="project" value="UniProtKB-EC"/>
</dbReference>
<evidence type="ECO:0000313" key="2">
    <source>
        <dbReference type="EMBL" id="CBZ54540.1"/>
    </source>
</evidence>
<evidence type="ECO:0000313" key="3">
    <source>
        <dbReference type="Proteomes" id="UP000007494"/>
    </source>
</evidence>
<dbReference type="VEuPathDB" id="ToxoDB:NCLIV_049690"/>
<dbReference type="InParanoid" id="F0VKD9"/>
<name>F0VKD9_NEOCL</name>
<reference evidence="3" key="1">
    <citation type="journal article" date="2012" name="PLoS Pathog.">
        <title>Comparative genomics of the apicomplexan parasites Toxoplasma gondii and Neospora caninum: Coccidia differing in host range and transmission strategy.</title>
        <authorList>
            <person name="Reid A.J."/>
            <person name="Vermont S.J."/>
            <person name="Cotton J.A."/>
            <person name="Harris D."/>
            <person name="Hill-Cawthorne G.A."/>
            <person name="Konen-Waisman S."/>
            <person name="Latham S.M."/>
            <person name="Mourier T."/>
            <person name="Norton R."/>
            <person name="Quail M.A."/>
            <person name="Sanders M."/>
            <person name="Shanmugam D."/>
            <person name="Sohal A."/>
            <person name="Wasmuth J.D."/>
            <person name="Brunk B."/>
            <person name="Grigg M.E."/>
            <person name="Howard J.C."/>
            <person name="Parkinson J."/>
            <person name="Roos D.S."/>
            <person name="Trees A.J."/>
            <person name="Berriman M."/>
            <person name="Pain A."/>
            <person name="Wastling J.M."/>
        </authorList>
    </citation>
    <scope>NUCLEOTIDE SEQUENCE [LARGE SCALE GENOMIC DNA]</scope>
    <source>
        <strain evidence="3">Liverpool</strain>
    </source>
</reference>
<accession>F0VKD9</accession>
<sequence>MYPDEAKAVLRDALLLPSGHVYHLGYYKGTKVSIIATGMGAPMIELLMREVSYITDGPLAVVRLGISPYVITRPCAPDPDLSSRIAENISKAIDDPSLLHLGLHASAETFYACQGRVDTLFNDRNEKLLDRLRSHGVDSMDMESHQLLHLANRRFQPVKAAAVHIGINNRTNDQFAHPVTAEVLNERVLLGGRACLDALTSIPM</sequence>
<dbReference type="Gene3D" id="3.40.50.1580">
    <property type="entry name" value="Nucleoside phosphorylase domain"/>
    <property type="match status" value="2"/>
</dbReference>
<dbReference type="EMBL" id="FR823391">
    <property type="protein sequence ID" value="CBZ54540.1"/>
    <property type="molecule type" value="Genomic_DNA"/>
</dbReference>
<keyword evidence="3" id="KW-1185">Reference proteome</keyword>
<dbReference type="AlphaFoldDB" id="F0VKD9"/>